<keyword evidence="1" id="KW-0732">Signal</keyword>
<feature type="chain" id="PRO_5045540057" description="Fimbrillin family protein" evidence="1">
    <location>
        <begin position="22"/>
        <end position="337"/>
    </location>
</feature>
<dbReference type="EMBL" id="LWBO01000004">
    <property type="protein sequence ID" value="OQP52344.1"/>
    <property type="molecule type" value="Genomic_DNA"/>
</dbReference>
<feature type="signal peptide" evidence="1">
    <location>
        <begin position="1"/>
        <end position="21"/>
    </location>
</feature>
<dbReference type="Proteomes" id="UP000192277">
    <property type="component" value="Unassembled WGS sequence"/>
</dbReference>
<accession>A0ABX3P0Q7</accession>
<reference evidence="2 3" key="1">
    <citation type="submission" date="2016-04" db="EMBL/GenBank/DDBJ databases">
        <authorList>
            <person name="Chen L."/>
            <person name="Zhuang W."/>
            <person name="Wang G."/>
        </authorList>
    </citation>
    <scope>NUCLEOTIDE SEQUENCE [LARGE SCALE GENOMIC DNA]</scope>
    <source>
        <strain evidence="3">GR20</strain>
    </source>
</reference>
<protein>
    <recommendedName>
        <fullName evidence="4">Fimbrillin family protein</fullName>
    </recommendedName>
</protein>
<keyword evidence="3" id="KW-1185">Reference proteome</keyword>
<organism evidence="2 3">
    <name type="scientific">Niastella koreensis</name>
    <dbReference type="NCBI Taxonomy" id="354356"/>
    <lineage>
        <taxon>Bacteria</taxon>
        <taxon>Pseudomonadati</taxon>
        <taxon>Bacteroidota</taxon>
        <taxon>Chitinophagia</taxon>
        <taxon>Chitinophagales</taxon>
        <taxon>Chitinophagaceae</taxon>
        <taxon>Niastella</taxon>
    </lineage>
</organism>
<sequence length="337" mass="36970">MKRTLVLTALLLAGFAVTFNACKKNNEQAAIEKQTDAAVKVENGRLAFNTNKDYYNYAETVKTETSAKTGFHSLFAALQASYKKTDKDPGLSATLADLDKFEFPAGFLATLNEKGEVKIGNEIIWYHDGNKYWIPASEEANLESLKKDPAQIKKFAKYGTTAVGHPNAHVDLGNTGLDARNQYVFFPISAISGTNMVGSNRKYVHEIYGKVDPYSDPTLPGINLYHASVILRLKMEWQGCCDWNPNASEERSEAWAVTGTCTLPGMSRLSYYSLPSTFNITDSRPSTRENVDVTLVTAEVVGALPSTWSIDITGTITSTFVGATDATGKWVNTGTLW</sequence>
<evidence type="ECO:0008006" key="4">
    <source>
        <dbReference type="Google" id="ProtNLM"/>
    </source>
</evidence>
<proteinExistence type="predicted"/>
<evidence type="ECO:0000313" key="2">
    <source>
        <dbReference type="EMBL" id="OQP52344.1"/>
    </source>
</evidence>
<gene>
    <name evidence="2" type="ORF">A4D02_24445</name>
</gene>
<evidence type="ECO:0000256" key="1">
    <source>
        <dbReference type="SAM" id="SignalP"/>
    </source>
</evidence>
<dbReference type="RefSeq" id="WP_014220395.1">
    <property type="nucleotide sequence ID" value="NZ_LWBO01000004.1"/>
</dbReference>
<name>A0ABX3P0Q7_9BACT</name>
<comment type="caution">
    <text evidence="2">The sequence shown here is derived from an EMBL/GenBank/DDBJ whole genome shotgun (WGS) entry which is preliminary data.</text>
</comment>
<evidence type="ECO:0000313" key="3">
    <source>
        <dbReference type="Proteomes" id="UP000192277"/>
    </source>
</evidence>